<keyword evidence="3" id="KW-0479">Metal-binding</keyword>
<dbReference type="Gene3D" id="3.40.30.10">
    <property type="entry name" value="Glutaredoxin"/>
    <property type="match status" value="1"/>
</dbReference>
<evidence type="ECO:0000256" key="3">
    <source>
        <dbReference type="ARBA" id="ARBA00022723"/>
    </source>
</evidence>
<name>A0A1J5RL58_9ZZZZ</name>
<sequence length="166" mass="17615">MTEPNHNPPPAAQPHTEVVRALVARHCAQPGALLPLLHAVQDALGHIPADAVALIAEGLNLSRAEVHGVITYYHHFRAEPAGRHVVQVCRAEACQARGAEALMEHAEQALGCAQHGTRADGAVTLEPVYCLGLCASSPAMLVDGTPHARVTADQFDRIATQLRVLT</sequence>
<dbReference type="Gene3D" id="1.10.10.1590">
    <property type="entry name" value="NADH-quinone oxidoreductase subunit E"/>
    <property type="match status" value="1"/>
</dbReference>
<evidence type="ECO:0000256" key="1">
    <source>
        <dbReference type="ARBA" id="ARBA00010643"/>
    </source>
</evidence>
<dbReference type="GO" id="GO:0046872">
    <property type="term" value="F:metal ion binding"/>
    <property type="evidence" value="ECO:0007669"/>
    <property type="project" value="UniProtKB-KW"/>
</dbReference>
<dbReference type="PANTHER" id="PTHR43342:SF1">
    <property type="entry name" value="BIFURCATING [FEFE] HYDROGENASE GAMMA SUBUNIT"/>
    <property type="match status" value="1"/>
</dbReference>
<dbReference type="InterPro" id="IPR041921">
    <property type="entry name" value="NuoE_N"/>
</dbReference>
<dbReference type="PIRSF" id="PIRSF000216">
    <property type="entry name" value="NADH_DH_24kDa"/>
    <property type="match status" value="1"/>
</dbReference>
<comment type="cofactor">
    <cofactor evidence="6">
        <name>[2Fe-2S] cluster</name>
        <dbReference type="ChEBI" id="CHEBI:190135"/>
    </cofactor>
</comment>
<evidence type="ECO:0000313" key="7">
    <source>
        <dbReference type="EMBL" id="OIQ90259.1"/>
    </source>
</evidence>
<evidence type="ECO:0000256" key="2">
    <source>
        <dbReference type="ARBA" id="ARBA00022714"/>
    </source>
</evidence>
<dbReference type="AlphaFoldDB" id="A0A1J5RL58"/>
<dbReference type="GO" id="GO:0051537">
    <property type="term" value="F:2 iron, 2 sulfur cluster binding"/>
    <property type="evidence" value="ECO:0007669"/>
    <property type="project" value="UniProtKB-KW"/>
</dbReference>
<evidence type="ECO:0000256" key="5">
    <source>
        <dbReference type="ARBA" id="ARBA00023014"/>
    </source>
</evidence>
<dbReference type="Pfam" id="PF01257">
    <property type="entry name" value="2Fe-2S_thioredx"/>
    <property type="match status" value="1"/>
</dbReference>
<keyword evidence="4" id="KW-0408">Iron</keyword>
<gene>
    <name evidence="7" type="primary">nuoE_6</name>
    <name evidence="7" type="ORF">GALL_278320</name>
</gene>
<dbReference type="CDD" id="cd03081">
    <property type="entry name" value="TRX_Fd_NuoE_FDH_gamma"/>
    <property type="match status" value="1"/>
</dbReference>
<reference evidence="7" key="1">
    <citation type="submission" date="2016-10" db="EMBL/GenBank/DDBJ databases">
        <title>Sequence of Gallionella enrichment culture.</title>
        <authorList>
            <person name="Poehlein A."/>
            <person name="Muehling M."/>
            <person name="Daniel R."/>
        </authorList>
    </citation>
    <scope>NUCLEOTIDE SEQUENCE</scope>
</reference>
<comment type="caution">
    <text evidence="7">The sequence shown here is derived from an EMBL/GenBank/DDBJ whole genome shotgun (WGS) entry which is preliminary data.</text>
</comment>
<dbReference type="GO" id="GO:0016491">
    <property type="term" value="F:oxidoreductase activity"/>
    <property type="evidence" value="ECO:0007669"/>
    <property type="project" value="UniProtKB-KW"/>
</dbReference>
<organism evidence="7">
    <name type="scientific">mine drainage metagenome</name>
    <dbReference type="NCBI Taxonomy" id="410659"/>
    <lineage>
        <taxon>unclassified sequences</taxon>
        <taxon>metagenomes</taxon>
        <taxon>ecological metagenomes</taxon>
    </lineage>
</organism>
<dbReference type="PANTHER" id="PTHR43342">
    <property type="entry name" value="NADH-QUINONE OXIDOREDUCTASE, E SUBUNIT"/>
    <property type="match status" value="1"/>
</dbReference>
<evidence type="ECO:0000256" key="4">
    <source>
        <dbReference type="ARBA" id="ARBA00023004"/>
    </source>
</evidence>
<evidence type="ECO:0000256" key="6">
    <source>
        <dbReference type="ARBA" id="ARBA00034078"/>
    </source>
</evidence>
<dbReference type="NCBIfam" id="NF004638">
    <property type="entry name" value="PRK05988.1"/>
    <property type="match status" value="1"/>
</dbReference>
<dbReference type="SUPFAM" id="SSF52833">
    <property type="entry name" value="Thioredoxin-like"/>
    <property type="match status" value="1"/>
</dbReference>
<proteinExistence type="inferred from homology"/>
<dbReference type="InterPro" id="IPR002023">
    <property type="entry name" value="NuoE-like"/>
</dbReference>
<keyword evidence="5" id="KW-0411">Iron-sulfur</keyword>
<accession>A0A1J5RL58</accession>
<dbReference type="EMBL" id="MLJW01000298">
    <property type="protein sequence ID" value="OIQ90259.1"/>
    <property type="molecule type" value="Genomic_DNA"/>
</dbReference>
<keyword evidence="7" id="KW-0560">Oxidoreductase</keyword>
<comment type="similarity">
    <text evidence="1">Belongs to the complex I 24 kDa subunit family.</text>
</comment>
<keyword evidence="2" id="KW-0001">2Fe-2S</keyword>
<dbReference type="InterPro" id="IPR028431">
    <property type="entry name" value="NADP_DH_HndA-like"/>
</dbReference>
<protein>
    <submittedName>
        <fullName evidence="7">NADH-quinone oxidoreductase subunit E</fullName>
        <ecNumber evidence="7">1.6.5.11</ecNumber>
    </submittedName>
</protein>
<dbReference type="InterPro" id="IPR036249">
    <property type="entry name" value="Thioredoxin-like_sf"/>
</dbReference>
<dbReference type="EC" id="1.6.5.11" evidence="7"/>